<dbReference type="GO" id="GO:0006913">
    <property type="term" value="P:nucleocytoplasmic transport"/>
    <property type="evidence" value="ECO:0007669"/>
    <property type="project" value="TreeGrafter"/>
</dbReference>
<dbReference type="Pfam" id="PF13516">
    <property type="entry name" value="LRR_6"/>
    <property type="match status" value="2"/>
</dbReference>
<keyword evidence="3" id="KW-1185">Reference proteome</keyword>
<dbReference type="InterPro" id="IPR001611">
    <property type="entry name" value="Leu-rich_rpt"/>
</dbReference>
<dbReference type="SUPFAM" id="SSF52047">
    <property type="entry name" value="RNI-like"/>
    <property type="match status" value="1"/>
</dbReference>
<dbReference type="GO" id="GO:0031267">
    <property type="term" value="F:small GTPase binding"/>
    <property type="evidence" value="ECO:0007669"/>
    <property type="project" value="TreeGrafter"/>
</dbReference>
<feature type="region of interest" description="Disordered" evidence="1">
    <location>
        <begin position="635"/>
        <end position="663"/>
    </location>
</feature>
<proteinExistence type="predicted"/>
<dbReference type="Gene3D" id="3.80.10.10">
    <property type="entry name" value="Ribonuclease Inhibitor"/>
    <property type="match status" value="3"/>
</dbReference>
<feature type="compositionally biased region" description="Polar residues" evidence="1">
    <location>
        <begin position="640"/>
        <end position="656"/>
    </location>
</feature>
<dbReference type="GO" id="GO:0005829">
    <property type="term" value="C:cytosol"/>
    <property type="evidence" value="ECO:0007669"/>
    <property type="project" value="TreeGrafter"/>
</dbReference>
<dbReference type="GO" id="GO:0005096">
    <property type="term" value="F:GTPase activator activity"/>
    <property type="evidence" value="ECO:0007669"/>
    <property type="project" value="InterPro"/>
</dbReference>
<sequence length="735" mass="80958">MAEDEQAKIIPLNGNHSVGDQLHAGKENGESAEVRHKRSVRFGDGDQVITAVFEANSPWTNEPLNPYELVGAYKLRCDVEGVAPLYSVLSQLESINLRYSYARREVFTLKGTQLKPPHTELLEEVFKRVQFELVNLENTNLTDETVSALCEMFEFYESCAELCLARNPQISGEGWKAITRLLRKLPCLRWLDVRGIPLNECDTQTLAHAIRSQAMCCRAEMSKFSKYQLANQRLTESVLVEGSTNEMQEVQLNKLTSEMKRLATCQTHATIKCPQCLSQIPYRGLRGLHLGSTKVRDIALSRLIGSVRLSSICDLRLSDNQLTPSDAVFLIPLLRFGATLRYLDLSRNRLGDAGCKVVANALSSTAFANQSPASTTPGLRRLYLGDNQLTEASMHALSVALSQCPRLNCLQLNNNPEIGCSGVVALQPGIMRSRQLKRLGLARCGLSCIGAVALAEIMVDRPRRLSRLDLRENEIGAAGLLALGRCLKCVDRRVQIDGLGHNPSLLISISSKISGGLLNTVARLAGSPPTEYRQSEVSPKEPGDQVSAQAAQTYMQMIAENHTNFPIDDKPIRDWSTSMRYCRIQLPSSSAALSPPVTEEIDSRYLWGDSSDDEEERMGDGSGYCIGDMIGGANAKPDPCSTQEAPTEPAESSNPVDRNLSESDRLVPVTNLDTSHHSILHKINGTKGLDCPGHNNQSTTEQPDFPSVNPVLMSKSTMHLFSMKNFSDVLIYDLI</sequence>
<evidence type="ECO:0000313" key="3">
    <source>
        <dbReference type="Proteomes" id="UP000728185"/>
    </source>
</evidence>
<reference evidence="2" key="1">
    <citation type="submission" date="2019-05" db="EMBL/GenBank/DDBJ databases">
        <title>Annotation for the trematode Fasciolopsis buski.</title>
        <authorList>
            <person name="Choi Y.-J."/>
        </authorList>
    </citation>
    <scope>NUCLEOTIDE SEQUENCE</scope>
    <source>
        <strain evidence="2">HT</strain>
        <tissue evidence="2">Whole worm</tissue>
    </source>
</reference>
<dbReference type="AlphaFoldDB" id="A0A8E0RUM5"/>
<dbReference type="OrthoDB" id="10034042at2759"/>
<dbReference type="Proteomes" id="UP000728185">
    <property type="component" value="Unassembled WGS sequence"/>
</dbReference>
<organism evidence="2 3">
    <name type="scientific">Fasciolopsis buskii</name>
    <dbReference type="NCBI Taxonomy" id="27845"/>
    <lineage>
        <taxon>Eukaryota</taxon>
        <taxon>Metazoa</taxon>
        <taxon>Spiralia</taxon>
        <taxon>Lophotrochozoa</taxon>
        <taxon>Platyhelminthes</taxon>
        <taxon>Trematoda</taxon>
        <taxon>Digenea</taxon>
        <taxon>Plagiorchiida</taxon>
        <taxon>Echinostomata</taxon>
        <taxon>Echinostomatoidea</taxon>
        <taxon>Fasciolidae</taxon>
        <taxon>Fasciolopsis</taxon>
    </lineage>
</organism>
<dbReference type="SMART" id="SM00368">
    <property type="entry name" value="LRR_RI"/>
    <property type="match status" value="8"/>
</dbReference>
<evidence type="ECO:0000313" key="2">
    <source>
        <dbReference type="EMBL" id="KAA0189737.1"/>
    </source>
</evidence>
<dbReference type="PANTHER" id="PTHR24113:SF15">
    <property type="entry name" value="NACHT DOMAIN-CONTAINING PROTEIN"/>
    <property type="match status" value="1"/>
</dbReference>
<dbReference type="EMBL" id="LUCM01007559">
    <property type="protein sequence ID" value="KAA0189737.1"/>
    <property type="molecule type" value="Genomic_DNA"/>
</dbReference>
<comment type="caution">
    <text evidence="2">The sequence shown here is derived from an EMBL/GenBank/DDBJ whole genome shotgun (WGS) entry which is preliminary data.</text>
</comment>
<name>A0A8E0RUM5_9TREM</name>
<accession>A0A8E0RUM5</accession>
<dbReference type="GO" id="GO:0005634">
    <property type="term" value="C:nucleus"/>
    <property type="evidence" value="ECO:0007669"/>
    <property type="project" value="TreeGrafter"/>
</dbReference>
<dbReference type="GO" id="GO:0048471">
    <property type="term" value="C:perinuclear region of cytoplasm"/>
    <property type="evidence" value="ECO:0007669"/>
    <property type="project" value="TreeGrafter"/>
</dbReference>
<evidence type="ECO:0000256" key="1">
    <source>
        <dbReference type="SAM" id="MobiDB-lite"/>
    </source>
</evidence>
<gene>
    <name evidence="2" type="ORF">FBUS_09534</name>
</gene>
<protein>
    <submittedName>
        <fullName evidence="2">Uncharacterized protein</fullName>
    </submittedName>
</protein>
<dbReference type="InterPro" id="IPR027038">
    <property type="entry name" value="RanGap"/>
</dbReference>
<dbReference type="InterPro" id="IPR032675">
    <property type="entry name" value="LRR_dom_sf"/>
</dbReference>
<dbReference type="PANTHER" id="PTHR24113">
    <property type="entry name" value="RAN GTPASE-ACTIVATING PROTEIN 1"/>
    <property type="match status" value="1"/>
</dbReference>